<dbReference type="SUPFAM" id="SSF52540">
    <property type="entry name" value="P-loop containing nucleoside triphosphate hydrolases"/>
    <property type="match status" value="1"/>
</dbReference>
<dbReference type="InParanoid" id="A0A0C3J9B3"/>
<dbReference type="HOGENOM" id="CLU_1835947_0_0_1"/>
<dbReference type="InterPro" id="IPR027417">
    <property type="entry name" value="P-loop_NTPase"/>
</dbReference>
<protein>
    <submittedName>
        <fullName evidence="1">Uncharacterized protein</fullName>
    </submittedName>
</protein>
<reference evidence="1 2" key="1">
    <citation type="submission" date="2014-04" db="EMBL/GenBank/DDBJ databases">
        <authorList>
            <consortium name="DOE Joint Genome Institute"/>
            <person name="Kuo A."/>
            <person name="Kohler A."/>
            <person name="Costa M.D."/>
            <person name="Nagy L.G."/>
            <person name="Floudas D."/>
            <person name="Copeland A."/>
            <person name="Barry K.W."/>
            <person name="Cichocki N."/>
            <person name="Veneault-Fourrey C."/>
            <person name="LaButti K."/>
            <person name="Lindquist E.A."/>
            <person name="Lipzen A."/>
            <person name="Lundell T."/>
            <person name="Morin E."/>
            <person name="Murat C."/>
            <person name="Sun H."/>
            <person name="Tunlid A."/>
            <person name="Henrissat B."/>
            <person name="Grigoriev I.V."/>
            <person name="Hibbett D.S."/>
            <person name="Martin F."/>
            <person name="Nordberg H.P."/>
            <person name="Cantor M.N."/>
            <person name="Hua S.X."/>
        </authorList>
    </citation>
    <scope>NUCLEOTIDE SEQUENCE [LARGE SCALE GENOMIC DNA]</scope>
    <source>
        <strain evidence="1 2">Marx 270</strain>
    </source>
</reference>
<evidence type="ECO:0000313" key="2">
    <source>
        <dbReference type="Proteomes" id="UP000054217"/>
    </source>
</evidence>
<organism evidence="1 2">
    <name type="scientific">Pisolithus tinctorius Marx 270</name>
    <dbReference type="NCBI Taxonomy" id="870435"/>
    <lineage>
        <taxon>Eukaryota</taxon>
        <taxon>Fungi</taxon>
        <taxon>Dikarya</taxon>
        <taxon>Basidiomycota</taxon>
        <taxon>Agaricomycotina</taxon>
        <taxon>Agaricomycetes</taxon>
        <taxon>Agaricomycetidae</taxon>
        <taxon>Boletales</taxon>
        <taxon>Sclerodermatineae</taxon>
        <taxon>Pisolithaceae</taxon>
        <taxon>Pisolithus</taxon>
    </lineage>
</organism>
<sequence>MFVTEQLSLLVGRKKSRFGFSSQTVSESISISSADILSASQRQSIMRNSTSDILARIWKKGYKVSIKLGILSITFRVLFSAKRAPHTLPAHMLLNDLAAQTPRVCGQTLRTLSSSVLVIGKSGVGRTSLINRVFGVEAVE</sequence>
<reference evidence="2" key="2">
    <citation type="submission" date="2015-01" db="EMBL/GenBank/DDBJ databases">
        <title>Evolutionary Origins and Diversification of the Mycorrhizal Mutualists.</title>
        <authorList>
            <consortium name="DOE Joint Genome Institute"/>
            <consortium name="Mycorrhizal Genomics Consortium"/>
            <person name="Kohler A."/>
            <person name="Kuo A."/>
            <person name="Nagy L.G."/>
            <person name="Floudas D."/>
            <person name="Copeland A."/>
            <person name="Barry K.W."/>
            <person name="Cichocki N."/>
            <person name="Veneault-Fourrey C."/>
            <person name="LaButti K."/>
            <person name="Lindquist E.A."/>
            <person name="Lipzen A."/>
            <person name="Lundell T."/>
            <person name="Morin E."/>
            <person name="Murat C."/>
            <person name="Riley R."/>
            <person name="Ohm R."/>
            <person name="Sun H."/>
            <person name="Tunlid A."/>
            <person name="Henrissat B."/>
            <person name="Grigoriev I.V."/>
            <person name="Hibbett D.S."/>
            <person name="Martin F."/>
        </authorList>
    </citation>
    <scope>NUCLEOTIDE SEQUENCE [LARGE SCALE GENOMIC DNA]</scope>
    <source>
        <strain evidence="2">Marx 270</strain>
    </source>
</reference>
<proteinExistence type="predicted"/>
<name>A0A0C3J9B3_PISTI</name>
<evidence type="ECO:0000313" key="1">
    <source>
        <dbReference type="EMBL" id="KIN94276.1"/>
    </source>
</evidence>
<dbReference type="Proteomes" id="UP000054217">
    <property type="component" value="Unassembled WGS sequence"/>
</dbReference>
<accession>A0A0C3J9B3</accession>
<dbReference type="AlphaFoldDB" id="A0A0C3J9B3"/>
<gene>
    <name evidence="1" type="ORF">M404DRAFT_35217</name>
</gene>
<keyword evidence="2" id="KW-1185">Reference proteome</keyword>
<dbReference type="EMBL" id="KN832105">
    <property type="protein sequence ID" value="KIN94276.1"/>
    <property type="molecule type" value="Genomic_DNA"/>
</dbReference>